<protein>
    <submittedName>
        <fullName evidence="1">Uncharacterized protein</fullName>
    </submittedName>
</protein>
<comment type="caution">
    <text evidence="1">The sequence shown here is derived from an EMBL/GenBank/DDBJ whole genome shotgun (WGS) entry which is preliminary data.</text>
</comment>
<name>B5VSJ9_YEAS6</name>
<dbReference type="AlphaFoldDB" id="B5VSJ9"/>
<gene>
    <name evidence="1" type="ORF">AWRI1631_154710</name>
</gene>
<dbReference type="EMBL" id="ABSV01002242">
    <property type="protein sequence ID" value="EDZ69097.1"/>
    <property type="molecule type" value="Genomic_DNA"/>
</dbReference>
<evidence type="ECO:0000313" key="1">
    <source>
        <dbReference type="EMBL" id="EDZ69097.1"/>
    </source>
</evidence>
<accession>B5VSJ9</accession>
<reference evidence="1 2" key="1">
    <citation type="journal article" date="2008" name="FEMS Yeast Res.">
        <title>Comparative genome analysis of a Saccharomyces cerevisiae wine strain.</title>
        <authorList>
            <person name="Borneman A.R."/>
            <person name="Forgan A.H."/>
            <person name="Pretorius I.S."/>
            <person name="Chambers P.J."/>
        </authorList>
    </citation>
    <scope>NUCLEOTIDE SEQUENCE [LARGE SCALE GENOMIC DNA]</scope>
    <source>
        <strain evidence="1 2">AWRI1631</strain>
    </source>
</reference>
<dbReference type="Proteomes" id="UP000008988">
    <property type="component" value="Unassembled WGS sequence"/>
</dbReference>
<evidence type="ECO:0000313" key="2">
    <source>
        <dbReference type="Proteomes" id="UP000008988"/>
    </source>
</evidence>
<proteinExistence type="predicted"/>
<sequence length="157" mass="16877">MSSSNKKSLNFPVLVDPRTGKLVISNERCRTPCALFFVTYKCLLSCSAGCSSFSFSLSFCNNDPKFTSVLGLGTTGLSFTAMTGNLEDDFEKCATFVLACRGSGCGCGCRPDSFIFTASPLEALLPLQKPLGNEGGNRVQFLDPGFSIRSISKFIFT</sequence>
<organism evidence="1 2">
    <name type="scientific">Saccharomyces cerevisiae (strain AWRI1631)</name>
    <name type="common">Baker's yeast</name>
    <dbReference type="NCBI Taxonomy" id="545124"/>
    <lineage>
        <taxon>Eukaryota</taxon>
        <taxon>Fungi</taxon>
        <taxon>Dikarya</taxon>
        <taxon>Ascomycota</taxon>
        <taxon>Saccharomycotina</taxon>
        <taxon>Saccharomycetes</taxon>
        <taxon>Saccharomycetales</taxon>
        <taxon>Saccharomycetaceae</taxon>
        <taxon>Saccharomyces</taxon>
    </lineage>
</organism>